<feature type="modified residue" description="4-aspartylphosphate" evidence="2">
    <location>
        <position position="63"/>
    </location>
</feature>
<dbReference type="GO" id="GO:0006355">
    <property type="term" value="P:regulation of DNA-templated transcription"/>
    <property type="evidence" value="ECO:0007669"/>
    <property type="project" value="InterPro"/>
</dbReference>
<dbReference type="HOGENOM" id="CLU_000445_90_10_11"/>
<dbReference type="PANTHER" id="PTHR43214">
    <property type="entry name" value="TWO-COMPONENT RESPONSE REGULATOR"/>
    <property type="match status" value="1"/>
</dbReference>
<dbReference type="KEGG" id="csx:CSING_02870"/>
<dbReference type="SMART" id="SM00448">
    <property type="entry name" value="REC"/>
    <property type="match status" value="1"/>
</dbReference>
<evidence type="ECO:0000256" key="2">
    <source>
        <dbReference type="PROSITE-ProRule" id="PRU00169"/>
    </source>
</evidence>
<dbReference type="Proteomes" id="UP000031890">
    <property type="component" value="Chromosome"/>
</dbReference>
<dbReference type="PROSITE" id="PS50110">
    <property type="entry name" value="RESPONSE_REGULATORY"/>
    <property type="match status" value="1"/>
</dbReference>
<dbReference type="GO" id="GO:0003677">
    <property type="term" value="F:DNA binding"/>
    <property type="evidence" value="ECO:0007669"/>
    <property type="project" value="UniProtKB-KW"/>
</dbReference>
<dbReference type="SMART" id="SM00421">
    <property type="entry name" value="HTH_LUXR"/>
    <property type="match status" value="1"/>
</dbReference>
<dbReference type="CDD" id="cd00156">
    <property type="entry name" value="REC"/>
    <property type="match status" value="1"/>
</dbReference>
<organism evidence="4 5">
    <name type="scientific">Corynebacterium singulare</name>
    <dbReference type="NCBI Taxonomy" id="161899"/>
    <lineage>
        <taxon>Bacteria</taxon>
        <taxon>Bacillati</taxon>
        <taxon>Actinomycetota</taxon>
        <taxon>Actinomycetes</taxon>
        <taxon>Mycobacteriales</taxon>
        <taxon>Corynebacteriaceae</taxon>
        <taxon>Corynebacterium</taxon>
    </lineage>
</organism>
<evidence type="ECO:0000256" key="1">
    <source>
        <dbReference type="ARBA" id="ARBA00023125"/>
    </source>
</evidence>
<evidence type="ECO:0000313" key="4">
    <source>
        <dbReference type="EMBL" id="AJI78124.1"/>
    </source>
</evidence>
<accession>A0A0B6EYY3</accession>
<name>A0A0B6EYY3_9CORY</name>
<dbReference type="InterPro" id="IPR016032">
    <property type="entry name" value="Sig_transdc_resp-reg_C-effctor"/>
</dbReference>
<gene>
    <name evidence="4" type="ORF">CSING_02870</name>
</gene>
<keyword evidence="2" id="KW-0597">Phosphoprotein</keyword>
<dbReference type="STRING" id="161899.CSING_02870"/>
<dbReference type="Gene3D" id="1.10.10.10">
    <property type="entry name" value="Winged helix-like DNA-binding domain superfamily/Winged helix DNA-binding domain"/>
    <property type="match status" value="1"/>
</dbReference>
<proteinExistence type="predicted"/>
<dbReference type="InterPro" id="IPR039420">
    <property type="entry name" value="WalR-like"/>
</dbReference>
<dbReference type="SUPFAM" id="SSF46894">
    <property type="entry name" value="C-terminal effector domain of the bipartite response regulators"/>
    <property type="match status" value="1"/>
</dbReference>
<dbReference type="RefSeq" id="WP_042529501.1">
    <property type="nucleotide sequence ID" value="NZ_CP010827.1"/>
</dbReference>
<keyword evidence="1 4" id="KW-0238">DNA-binding</keyword>
<dbReference type="InterPro" id="IPR036388">
    <property type="entry name" value="WH-like_DNA-bd_sf"/>
</dbReference>
<dbReference type="InterPro" id="IPR000792">
    <property type="entry name" value="Tscrpt_reg_LuxR_C"/>
</dbReference>
<reference evidence="4 5" key="1">
    <citation type="journal article" date="2015" name="Genome Announc.">
        <title>Complete Genome Sequence and Annotation of Corynebacterium singulare DSM 44357, Isolated from a Human Semen Specimen.</title>
        <authorList>
            <person name="Merten M."/>
            <person name="Brinkrolf K."/>
            <person name="Albersmeier A."/>
            <person name="Kutter Y."/>
            <person name="Ruckert C."/>
            <person name="Tauch A."/>
        </authorList>
    </citation>
    <scope>NUCLEOTIDE SEQUENCE [LARGE SCALE GENOMIC DNA]</scope>
    <source>
        <strain evidence="4">IBS B52218</strain>
    </source>
</reference>
<dbReference type="Pfam" id="PF00196">
    <property type="entry name" value="GerE"/>
    <property type="match status" value="1"/>
</dbReference>
<feature type="domain" description="Response regulatory" evidence="3">
    <location>
        <begin position="12"/>
        <end position="128"/>
    </location>
</feature>
<protein>
    <submittedName>
        <fullName evidence="4">Response regulator containing a CheY-like receiver domain and an HTH DNA-binding domain</fullName>
    </submittedName>
</protein>
<dbReference type="SUPFAM" id="SSF52172">
    <property type="entry name" value="CheY-like"/>
    <property type="match status" value="1"/>
</dbReference>
<dbReference type="Pfam" id="PF00072">
    <property type="entry name" value="Response_reg"/>
    <property type="match status" value="1"/>
</dbReference>
<dbReference type="Gene3D" id="3.40.50.2300">
    <property type="match status" value="1"/>
</dbReference>
<evidence type="ECO:0000259" key="3">
    <source>
        <dbReference type="PROSITE" id="PS50110"/>
    </source>
</evidence>
<dbReference type="InterPro" id="IPR011006">
    <property type="entry name" value="CheY-like_superfamily"/>
</dbReference>
<dbReference type="GO" id="GO:0000160">
    <property type="term" value="P:phosphorelay signal transduction system"/>
    <property type="evidence" value="ECO:0007669"/>
    <property type="project" value="InterPro"/>
</dbReference>
<dbReference type="InterPro" id="IPR001789">
    <property type="entry name" value="Sig_transdc_resp-reg_receiver"/>
</dbReference>
<sequence length="225" mass="24705">MKKAVKSGMGISLLIVEDEKKFAALLQSIFGNHPDISHVETVHDAETAAEKLRESTYDVVLTDFRLPGADGFELMCSQDGGEKAPPFVVMTSFDTDEALLESYSLGAMGYVPKTAGPEAFVSSVVNAAVGKKTIEADVAQRILANSFGSPRVQHTQKMVRRLKTEDQRVLRLLVEGHSNSEIAHQLHYAESTIKQKVRLLFDHFGVTSRTKLIARLQGVPLGLLR</sequence>
<dbReference type="EMBL" id="CP010827">
    <property type="protein sequence ID" value="AJI78124.1"/>
    <property type="molecule type" value="Genomic_DNA"/>
</dbReference>
<dbReference type="PANTHER" id="PTHR43214:SF43">
    <property type="entry name" value="TWO-COMPONENT RESPONSE REGULATOR"/>
    <property type="match status" value="1"/>
</dbReference>
<dbReference type="AlphaFoldDB" id="A0A0B6EYY3"/>
<evidence type="ECO:0000313" key="5">
    <source>
        <dbReference type="Proteomes" id="UP000031890"/>
    </source>
</evidence>